<dbReference type="InterPro" id="IPR013517">
    <property type="entry name" value="FG-GAP"/>
</dbReference>
<dbReference type="Pfam" id="PF13517">
    <property type="entry name" value="FG-GAP_3"/>
    <property type="match status" value="1"/>
</dbReference>
<organism evidence="2 3">
    <name type="scientific">Streptomyces litmocidini</name>
    <dbReference type="NCBI Taxonomy" id="67318"/>
    <lineage>
        <taxon>Bacteria</taxon>
        <taxon>Bacillati</taxon>
        <taxon>Actinomycetota</taxon>
        <taxon>Actinomycetes</taxon>
        <taxon>Kitasatosporales</taxon>
        <taxon>Streptomycetaceae</taxon>
        <taxon>Streptomyces</taxon>
    </lineage>
</organism>
<evidence type="ECO:0000256" key="1">
    <source>
        <dbReference type="ARBA" id="ARBA00022729"/>
    </source>
</evidence>
<dbReference type="InterPro" id="IPR028994">
    <property type="entry name" value="Integrin_alpha_N"/>
</dbReference>
<keyword evidence="3" id="KW-1185">Reference proteome</keyword>
<evidence type="ECO:0000313" key="3">
    <source>
        <dbReference type="Proteomes" id="UP001611339"/>
    </source>
</evidence>
<evidence type="ECO:0000313" key="2">
    <source>
        <dbReference type="EMBL" id="MFI1715344.1"/>
    </source>
</evidence>
<name>A0ABW7U6T4_9ACTN</name>
<accession>A0ABW7U6T4</accession>
<proteinExistence type="predicted"/>
<dbReference type="RefSeq" id="WP_398710073.1">
    <property type="nucleotide sequence ID" value="NZ_JBIRUI010000007.1"/>
</dbReference>
<dbReference type="Proteomes" id="UP001611339">
    <property type="component" value="Unassembled WGS sequence"/>
</dbReference>
<gene>
    <name evidence="2" type="ORF">ACH407_17460</name>
</gene>
<dbReference type="SUPFAM" id="SSF69318">
    <property type="entry name" value="Integrin alpha N-terminal domain"/>
    <property type="match status" value="1"/>
</dbReference>
<sequence length="745" mass="77558">MQHRPSGRRLAAALLTLSTVTAVTGTLVAVPAVAAVPTAVRAAVSAADAANLPVDAEIVSIGTTGYLTSRKDGDGTTILEWHAYEDGSVTTVGTGTTGYDSNSDFLVTGDGNTVSVRDMKNGGAWRASFNIGAEFPSGSTKLVGVVNENLFVSVSTTDDYHELWQLSKVNGVTKKSKLSSRPKNIDYKVVASRGNDFVVLGSVREPYIPTDRIVYWTATSNVNSASVVDWGGSAGTSQWDQSSTGALTAAWKGWVHASQDGGVEFSAQRTGTTTVARIPLTGELTRAVVAGIVGDTVFYGVPGTATAESPSPLYARNLMDAGAQPYKVLDNFSSASHAPDGSLLVRGFNSDGDGLFRIGDGGGARPTVTLESSTGRVLSVQFADARVPTYVDLEKAGTTLPMEWTLSRGNATVDLTLTHVTTGRKLTKRLDAPVSGNRFTYAWNGVLDGASAPNGVYTWKVTATPTDGVGSPASISGSFQVQRQANAHDLNDNGSTDVIARDASGNLWRDDLFDWPVDGQTATARRTRIGTGWQIYKQIEAVGNIAGTSHGDVIALDGSGYLWHYLGKGDGTLAPRVRIGGGWGGYKQLAGGSDLNGDGRSDLLATDASGVLWFYKGTGSSTTPFAPRVKVGGGWGIYNQITAVGNIAGGAAGDLVARDTAGVLWLYLGTGNGTFASRVKVGGGWQAFSQLVGAGDVTGDGRPDLIGYGAGGTSVYRSTGSYTAPFSRQNTNLYAGEGSKFNSVA</sequence>
<dbReference type="Gene3D" id="2.115.10.10">
    <property type="entry name" value="Tachylectin 2"/>
    <property type="match status" value="1"/>
</dbReference>
<dbReference type="EMBL" id="JBIRUI010000007">
    <property type="protein sequence ID" value="MFI1715344.1"/>
    <property type="molecule type" value="Genomic_DNA"/>
</dbReference>
<keyword evidence="1" id="KW-0732">Signal</keyword>
<reference evidence="2 3" key="1">
    <citation type="submission" date="2024-10" db="EMBL/GenBank/DDBJ databases">
        <title>The Natural Products Discovery Center: Release of the First 8490 Sequenced Strains for Exploring Actinobacteria Biosynthetic Diversity.</title>
        <authorList>
            <person name="Kalkreuter E."/>
            <person name="Kautsar S.A."/>
            <person name="Yang D."/>
            <person name="Bader C.D."/>
            <person name="Teijaro C.N."/>
            <person name="Fluegel L."/>
            <person name="Davis C.M."/>
            <person name="Simpson J.R."/>
            <person name="Lauterbach L."/>
            <person name="Steele A.D."/>
            <person name="Gui C."/>
            <person name="Meng S."/>
            <person name="Li G."/>
            <person name="Viehrig K."/>
            <person name="Ye F."/>
            <person name="Su P."/>
            <person name="Kiefer A.F."/>
            <person name="Nichols A."/>
            <person name="Cepeda A.J."/>
            <person name="Yan W."/>
            <person name="Fan B."/>
            <person name="Jiang Y."/>
            <person name="Adhikari A."/>
            <person name="Zheng C.-J."/>
            <person name="Schuster L."/>
            <person name="Cowan T.M."/>
            <person name="Smanski M.J."/>
            <person name="Chevrette M.G."/>
            <person name="De Carvalho L.P.S."/>
            <person name="Shen B."/>
        </authorList>
    </citation>
    <scope>NUCLEOTIDE SEQUENCE [LARGE SCALE GENOMIC DNA]</scope>
    <source>
        <strain evidence="2 3">NPDC020602</strain>
    </source>
</reference>
<comment type="caution">
    <text evidence="2">The sequence shown here is derived from an EMBL/GenBank/DDBJ whole genome shotgun (WGS) entry which is preliminary data.</text>
</comment>
<protein>
    <submittedName>
        <fullName evidence="2">FG-GAP repeat domain-containing protein</fullName>
    </submittedName>
</protein>